<dbReference type="AlphaFoldDB" id="A0A3A2ZPK6"/>
<dbReference type="EMBL" id="MVGC01000365">
    <property type="protein sequence ID" value="RJE19835.1"/>
    <property type="molecule type" value="Genomic_DNA"/>
</dbReference>
<dbReference type="PANTHER" id="PTHR43991">
    <property type="entry name" value="WD REPEAT PROTEIN (AFU_ORTHOLOGUE AFUA_8G05640)-RELATED"/>
    <property type="match status" value="1"/>
</dbReference>
<dbReference type="PANTHER" id="PTHR43991:SF9">
    <property type="entry name" value="DUF2415 DOMAIN-CONTAINING PROTEIN"/>
    <property type="match status" value="1"/>
</dbReference>
<feature type="compositionally biased region" description="Polar residues" evidence="1">
    <location>
        <begin position="133"/>
        <end position="146"/>
    </location>
</feature>
<dbReference type="InterPro" id="IPR036322">
    <property type="entry name" value="WD40_repeat_dom_sf"/>
</dbReference>
<dbReference type="OrthoDB" id="418169at2759"/>
<reference evidence="4" key="1">
    <citation type="submission" date="2017-02" db="EMBL/GenBank/DDBJ databases">
        <authorList>
            <person name="Tafer H."/>
            <person name="Lopandic K."/>
        </authorList>
    </citation>
    <scope>NUCLEOTIDE SEQUENCE [LARGE SCALE GENOMIC DNA]</scope>
    <source>
        <strain evidence="4">CBS 366.77</strain>
    </source>
</reference>
<dbReference type="Gene3D" id="2.130.10.10">
    <property type="entry name" value="YVTN repeat-like/Quinoprotein amine dehydrogenase"/>
    <property type="match status" value="1"/>
</dbReference>
<sequence length="746" mass="83794">MTLDSALLYRPTESLILPTKRRFFPLKIPNFHQQLRHYISTADPDRIYVVADRVIYSIHISSQKHESITDIPFEPKCLAAGYGWIGVGGSDNGECAFIRLPDRTGGIHDDSPASQPSDVDSALPIDLESTANLSPWASNEGSTPTRRPSRRQFPELQMHKFGGSIVNSVSIHRFPGEKGLADEDVIILSNNDKTVTIYSLTRAKVLKVLPHKACMNYAIISPDSKLLAAVGDEPRAYFYDITRDFESTVLTEHGEKLTGWDWNLIRCVEMDIGTRFNEGCCFTIAFSPTSRLCAIGSQSGIITIFNVATIYDVLSEPNDNNTVMCHFRSSRSYYHGGAVRCMSFSPEPWDLLVWIEDHGRAGVVDVRQAFLRRQIVDLDINEPGLQQVRTEPISDTSLAFDFDSQYAEPFQERDPSQRAMLDPDDDSINEQGREGGDRLSLHESMIQDLTERERLIVEFLNTARWTSRLEEGLTERPGRTSLHPHHATHPRLPGSTDGASRVSRPTSPMRYDALHDFVRESYLGRLSNTNRNRRPNSVVLSRGTSGNNRTETGTSNVETQPSITLSWTASPSELQSTSSENPSRGADPTPSDPSIPSNEIGISPRPSETTARQTTSLDPSSTTADVIARRRVQRSSSIPRRSERPETTSENRYDPPRLLNSEMRANVAAERLRRQRLPPNHEVHTRTSPWEQRYRQQLLGFEQTRSPRWIRNILNDLPDRSLAAEHRDQEPDGTAGIGWGADGRTL</sequence>
<dbReference type="Pfam" id="PF10313">
    <property type="entry name" value="DUF2415"/>
    <property type="match status" value="1"/>
</dbReference>
<keyword evidence="4" id="KW-1185">Reference proteome</keyword>
<feature type="compositionally biased region" description="Polar residues" evidence="1">
    <location>
        <begin position="538"/>
        <end position="582"/>
    </location>
</feature>
<feature type="region of interest" description="Disordered" evidence="1">
    <location>
        <begin position="409"/>
        <end position="438"/>
    </location>
</feature>
<name>A0A3A2ZPK6_9EURO</name>
<accession>A0A3A2ZPK6</accession>
<feature type="domain" description="DUF2415" evidence="2">
    <location>
        <begin position="337"/>
        <end position="376"/>
    </location>
</feature>
<feature type="compositionally biased region" description="Basic and acidic residues" evidence="1">
    <location>
        <begin position="640"/>
        <end position="655"/>
    </location>
</feature>
<evidence type="ECO:0000313" key="3">
    <source>
        <dbReference type="EMBL" id="RJE19835.1"/>
    </source>
</evidence>
<evidence type="ECO:0000256" key="1">
    <source>
        <dbReference type="SAM" id="MobiDB-lite"/>
    </source>
</evidence>
<feature type="region of interest" description="Disordered" evidence="1">
    <location>
        <begin position="526"/>
        <end position="659"/>
    </location>
</feature>
<dbReference type="Proteomes" id="UP000266188">
    <property type="component" value="Unassembled WGS sequence"/>
</dbReference>
<proteinExistence type="predicted"/>
<feature type="region of interest" description="Disordered" evidence="1">
    <location>
        <begin position="133"/>
        <end position="152"/>
    </location>
</feature>
<feature type="compositionally biased region" description="Gly residues" evidence="1">
    <location>
        <begin position="735"/>
        <end position="746"/>
    </location>
</feature>
<feature type="compositionally biased region" description="Polar residues" evidence="1">
    <location>
        <begin position="606"/>
        <end position="624"/>
    </location>
</feature>
<evidence type="ECO:0000313" key="4">
    <source>
        <dbReference type="Proteomes" id="UP000266188"/>
    </source>
</evidence>
<comment type="caution">
    <text evidence="3">The sequence shown here is derived from an EMBL/GenBank/DDBJ whole genome shotgun (WGS) entry which is preliminary data.</text>
</comment>
<dbReference type="STRING" id="2070753.A0A3A2ZPK6"/>
<gene>
    <name evidence="3" type="ORF">PHISCL_07828</name>
</gene>
<dbReference type="InterPro" id="IPR019417">
    <property type="entry name" value="DUF2415"/>
</dbReference>
<feature type="region of interest" description="Disordered" evidence="1">
    <location>
        <begin position="724"/>
        <end position="746"/>
    </location>
</feature>
<organism evidence="3 4">
    <name type="scientific">Aspergillus sclerotialis</name>
    <dbReference type="NCBI Taxonomy" id="2070753"/>
    <lineage>
        <taxon>Eukaryota</taxon>
        <taxon>Fungi</taxon>
        <taxon>Dikarya</taxon>
        <taxon>Ascomycota</taxon>
        <taxon>Pezizomycotina</taxon>
        <taxon>Eurotiomycetes</taxon>
        <taxon>Eurotiomycetidae</taxon>
        <taxon>Eurotiales</taxon>
        <taxon>Aspergillaceae</taxon>
        <taxon>Aspergillus</taxon>
        <taxon>Aspergillus subgen. Polypaecilum</taxon>
    </lineage>
</organism>
<evidence type="ECO:0000259" key="2">
    <source>
        <dbReference type="Pfam" id="PF10313"/>
    </source>
</evidence>
<feature type="region of interest" description="Disordered" evidence="1">
    <location>
        <begin position="474"/>
        <end position="508"/>
    </location>
</feature>
<protein>
    <recommendedName>
        <fullName evidence="2">DUF2415 domain-containing protein</fullName>
    </recommendedName>
</protein>
<dbReference type="InterPro" id="IPR015943">
    <property type="entry name" value="WD40/YVTN_repeat-like_dom_sf"/>
</dbReference>
<dbReference type="SUPFAM" id="SSF50978">
    <property type="entry name" value="WD40 repeat-like"/>
    <property type="match status" value="1"/>
</dbReference>